<dbReference type="InterPro" id="IPR002575">
    <property type="entry name" value="Aminoglycoside_PTrfase"/>
</dbReference>
<dbReference type="SUPFAM" id="SSF56112">
    <property type="entry name" value="Protein kinase-like (PK-like)"/>
    <property type="match status" value="1"/>
</dbReference>
<proteinExistence type="predicted"/>
<dbReference type="Gene3D" id="3.90.1200.10">
    <property type="match status" value="1"/>
</dbReference>
<feature type="non-terminal residue" evidence="3">
    <location>
        <position position="1"/>
    </location>
</feature>
<gene>
    <name evidence="3" type="ORF">R7226_26460</name>
</gene>
<evidence type="ECO:0000313" key="4">
    <source>
        <dbReference type="Proteomes" id="UP001284601"/>
    </source>
</evidence>
<feature type="region of interest" description="Disordered" evidence="1">
    <location>
        <begin position="1"/>
        <end position="34"/>
    </location>
</feature>
<dbReference type="InterPro" id="IPR011009">
    <property type="entry name" value="Kinase-like_dom_sf"/>
</dbReference>
<accession>A0ABU4HX70</accession>
<keyword evidence="4" id="KW-1185">Reference proteome</keyword>
<protein>
    <submittedName>
        <fullName evidence="3">Phosphotransferase</fullName>
    </submittedName>
</protein>
<dbReference type="EMBL" id="JAWSTH010000110">
    <property type="protein sequence ID" value="MDW5597925.1"/>
    <property type="molecule type" value="Genomic_DNA"/>
</dbReference>
<evidence type="ECO:0000313" key="3">
    <source>
        <dbReference type="EMBL" id="MDW5597925.1"/>
    </source>
</evidence>
<dbReference type="RefSeq" id="WP_318600395.1">
    <property type="nucleotide sequence ID" value="NZ_JAWSTH010000110.1"/>
</dbReference>
<organism evidence="3 4">
    <name type="scientific">Conexibacter stalactiti</name>
    <dbReference type="NCBI Taxonomy" id="1940611"/>
    <lineage>
        <taxon>Bacteria</taxon>
        <taxon>Bacillati</taxon>
        <taxon>Actinomycetota</taxon>
        <taxon>Thermoleophilia</taxon>
        <taxon>Solirubrobacterales</taxon>
        <taxon>Conexibacteraceae</taxon>
        <taxon>Conexibacter</taxon>
    </lineage>
</organism>
<feature type="domain" description="Aminoglycoside phosphotransferase" evidence="2">
    <location>
        <begin position="45"/>
        <end position="149"/>
    </location>
</feature>
<evidence type="ECO:0000256" key="1">
    <source>
        <dbReference type="SAM" id="MobiDB-lite"/>
    </source>
</evidence>
<evidence type="ECO:0000259" key="2">
    <source>
        <dbReference type="Pfam" id="PF01636"/>
    </source>
</evidence>
<reference evidence="4" key="1">
    <citation type="submission" date="2023-07" db="EMBL/GenBank/DDBJ databases">
        <title>Conexibacter stalactiti sp. nov., isolated from stalactites in a lava cave and emended description of the genus Conexibacter.</title>
        <authorList>
            <person name="Lee S.D."/>
        </authorList>
    </citation>
    <scope>NUCLEOTIDE SEQUENCE [LARGE SCALE GENOMIC DNA]</scope>
    <source>
        <strain evidence="4">KCTC 39840</strain>
    </source>
</reference>
<dbReference type="Pfam" id="PF01636">
    <property type="entry name" value="APH"/>
    <property type="match status" value="1"/>
</dbReference>
<feature type="compositionally biased region" description="Gly residues" evidence="1">
    <location>
        <begin position="20"/>
        <end position="34"/>
    </location>
</feature>
<comment type="caution">
    <text evidence="3">The sequence shown here is derived from an EMBL/GenBank/DDBJ whole genome shotgun (WGS) entry which is preliminary data.</text>
</comment>
<reference evidence="3 4" key="2">
    <citation type="submission" date="2023-10" db="EMBL/GenBank/DDBJ databases">
        <authorList>
            <person name="Han X.F."/>
        </authorList>
    </citation>
    <scope>NUCLEOTIDE SEQUENCE [LARGE SCALE GENOMIC DNA]</scope>
    <source>
        <strain evidence="3 4">KCTC 39840</strain>
    </source>
</reference>
<dbReference type="Proteomes" id="UP001284601">
    <property type="component" value="Unassembled WGS sequence"/>
</dbReference>
<sequence length="200" mass="21358">LATPPRHPPRRLQPRLAGEGAAGGGAAGGDAAGGGAASLRPWGALDEARAILERLAADGTLDDGDAALLRERGAQVRERVERLALPLQPIHGDAHLRNVLDDAARGPLWSDWEDAFLGPRAWDLACVYAALPPFGDHDPAAAGQAYRGYGEPVHADVLRALVAARRFQIVVWSAALARDRPERRPSFERRIAALRERGSA</sequence>
<name>A0ABU4HX70_9ACTN</name>